<protein>
    <submittedName>
        <fullName evidence="2">Uncharacterized protein</fullName>
    </submittedName>
</protein>
<feature type="transmembrane region" description="Helical" evidence="1">
    <location>
        <begin position="51"/>
        <end position="71"/>
    </location>
</feature>
<name>A0A9N9ZFT7_9HYPO</name>
<feature type="transmembrane region" description="Helical" evidence="1">
    <location>
        <begin position="13"/>
        <end position="31"/>
    </location>
</feature>
<sequence>SCDRWLEQRWFRFLVAGWTLLEITALVLCIMHDSDRTNLPQILRNSIRLTLATLSICGVTNIQIIAITYPFAVPYVKREWWKWAVILECVEALAVTVCALCLQNRAPLELAYIVPFTSQTLAFIAILQASKGLPERPTKHLADYLLTTGIVFSLISLLVLGLSLARLLDRLLYVQCGLFILSLTIVLRPADSHGRPAIPAT</sequence>
<feature type="transmembrane region" description="Helical" evidence="1">
    <location>
        <begin position="110"/>
        <end position="129"/>
    </location>
</feature>
<reference evidence="2" key="1">
    <citation type="submission" date="2021-10" db="EMBL/GenBank/DDBJ databases">
        <authorList>
            <person name="Piombo E."/>
        </authorList>
    </citation>
    <scope>NUCLEOTIDE SEQUENCE</scope>
</reference>
<comment type="caution">
    <text evidence="2">The sequence shown here is derived from an EMBL/GenBank/DDBJ whole genome shotgun (WGS) entry which is preliminary data.</text>
</comment>
<keyword evidence="1" id="KW-1133">Transmembrane helix</keyword>
<dbReference type="AlphaFoldDB" id="A0A9N9ZFT7"/>
<keyword evidence="1" id="KW-0472">Membrane</keyword>
<dbReference type="Proteomes" id="UP000775872">
    <property type="component" value="Unassembled WGS sequence"/>
</dbReference>
<accession>A0A9N9ZFT7</accession>
<feature type="transmembrane region" description="Helical" evidence="1">
    <location>
        <begin position="141"/>
        <end position="164"/>
    </location>
</feature>
<evidence type="ECO:0000256" key="1">
    <source>
        <dbReference type="SAM" id="Phobius"/>
    </source>
</evidence>
<keyword evidence="3" id="KW-1185">Reference proteome</keyword>
<feature type="transmembrane region" description="Helical" evidence="1">
    <location>
        <begin position="171"/>
        <end position="190"/>
    </location>
</feature>
<proteinExistence type="predicted"/>
<organism evidence="2 3">
    <name type="scientific">Clonostachys solani</name>
    <dbReference type="NCBI Taxonomy" id="160281"/>
    <lineage>
        <taxon>Eukaryota</taxon>
        <taxon>Fungi</taxon>
        <taxon>Dikarya</taxon>
        <taxon>Ascomycota</taxon>
        <taxon>Pezizomycotina</taxon>
        <taxon>Sordariomycetes</taxon>
        <taxon>Hypocreomycetidae</taxon>
        <taxon>Hypocreales</taxon>
        <taxon>Bionectriaceae</taxon>
        <taxon>Clonostachys</taxon>
    </lineage>
</organism>
<evidence type="ECO:0000313" key="3">
    <source>
        <dbReference type="Proteomes" id="UP000775872"/>
    </source>
</evidence>
<gene>
    <name evidence="2" type="ORF">CSOL1703_00016356</name>
</gene>
<feature type="transmembrane region" description="Helical" evidence="1">
    <location>
        <begin position="83"/>
        <end position="103"/>
    </location>
</feature>
<dbReference type="OrthoDB" id="5098353at2759"/>
<keyword evidence="1" id="KW-0812">Transmembrane</keyword>
<feature type="non-terminal residue" evidence="2">
    <location>
        <position position="1"/>
    </location>
</feature>
<evidence type="ECO:0000313" key="2">
    <source>
        <dbReference type="EMBL" id="CAH0054798.1"/>
    </source>
</evidence>
<dbReference type="EMBL" id="CABFOC020000052">
    <property type="protein sequence ID" value="CAH0054798.1"/>
    <property type="molecule type" value="Genomic_DNA"/>
</dbReference>